<keyword evidence="2" id="KW-1185">Reference proteome</keyword>
<organism evidence="1 2">
    <name type="scientific">Nitrospira japonica</name>
    <dbReference type="NCBI Taxonomy" id="1325564"/>
    <lineage>
        <taxon>Bacteria</taxon>
        <taxon>Pseudomonadati</taxon>
        <taxon>Nitrospirota</taxon>
        <taxon>Nitrospiria</taxon>
        <taxon>Nitrospirales</taxon>
        <taxon>Nitrospiraceae</taxon>
        <taxon>Nitrospira</taxon>
    </lineage>
</organism>
<dbReference type="KEGG" id="nja:NSJP_2232"/>
<proteinExistence type="predicted"/>
<reference evidence="1 2" key="1">
    <citation type="submission" date="2017-03" db="EMBL/GenBank/DDBJ databases">
        <authorList>
            <person name="Afonso C.L."/>
            <person name="Miller P.J."/>
            <person name="Scott M.A."/>
            <person name="Spackman E."/>
            <person name="Goraichik I."/>
            <person name="Dimitrov K.M."/>
            <person name="Suarez D.L."/>
            <person name="Swayne D.E."/>
        </authorList>
    </citation>
    <scope>NUCLEOTIDE SEQUENCE [LARGE SCALE GENOMIC DNA]</scope>
    <source>
        <strain evidence="1">Genome sequencing of Nitrospira japonica strain NJ11</strain>
    </source>
</reference>
<accession>A0A1W1I5X9</accession>
<dbReference type="Proteomes" id="UP000192042">
    <property type="component" value="Chromosome I"/>
</dbReference>
<evidence type="ECO:0000313" key="2">
    <source>
        <dbReference type="Proteomes" id="UP000192042"/>
    </source>
</evidence>
<gene>
    <name evidence="1" type="ORF">NSJP_2232</name>
</gene>
<protein>
    <submittedName>
        <fullName evidence="1">Uncharacterized protein</fullName>
    </submittedName>
</protein>
<dbReference type="AlphaFoldDB" id="A0A1W1I5X9"/>
<name>A0A1W1I5X9_9BACT</name>
<sequence length="96" mass="10716">MAGLIPSHWHYPHYPAYFLNTIPADIARDEGGLPCSSVSQLRKGQRECRFTATGTCDRLLMGIKVVDEFGGGHPLPDLFRPTILVKLLQHRRESTG</sequence>
<dbReference type="EMBL" id="LT828648">
    <property type="protein sequence ID" value="SLM48404.1"/>
    <property type="molecule type" value="Genomic_DNA"/>
</dbReference>
<evidence type="ECO:0000313" key="1">
    <source>
        <dbReference type="EMBL" id="SLM48404.1"/>
    </source>
</evidence>
<dbReference type="STRING" id="1325564.NSJP_2232"/>